<dbReference type="GO" id="GO:0005886">
    <property type="term" value="C:plasma membrane"/>
    <property type="evidence" value="ECO:0007669"/>
    <property type="project" value="UniProtKB-SubCell"/>
</dbReference>
<evidence type="ECO:0000313" key="11">
    <source>
        <dbReference type="EMBL" id="OOV85242.1"/>
    </source>
</evidence>
<dbReference type="AlphaFoldDB" id="A0A1T1H5W3"/>
<evidence type="ECO:0000256" key="4">
    <source>
        <dbReference type="ARBA" id="ARBA00022538"/>
    </source>
</evidence>
<dbReference type="InterPro" id="IPR004772">
    <property type="entry name" value="TrkH"/>
</dbReference>
<feature type="transmembrane region" description="Helical" evidence="10">
    <location>
        <begin position="298"/>
        <end position="329"/>
    </location>
</feature>
<protein>
    <submittedName>
        <fullName evidence="11">Potassium transporter TrkH</fullName>
    </submittedName>
</protein>
<keyword evidence="9 10" id="KW-0472">Membrane</keyword>
<evidence type="ECO:0000313" key="12">
    <source>
        <dbReference type="Proteomes" id="UP000191160"/>
    </source>
</evidence>
<evidence type="ECO:0000256" key="9">
    <source>
        <dbReference type="ARBA" id="ARBA00023136"/>
    </source>
</evidence>
<keyword evidence="3" id="KW-1003">Cell membrane</keyword>
<feature type="transmembrane region" description="Helical" evidence="10">
    <location>
        <begin position="226"/>
        <end position="248"/>
    </location>
</feature>
<feature type="transmembrane region" description="Helical" evidence="10">
    <location>
        <begin position="12"/>
        <end position="34"/>
    </location>
</feature>
<feature type="transmembrane region" description="Helical" evidence="10">
    <location>
        <begin position="192"/>
        <end position="214"/>
    </location>
</feature>
<dbReference type="GO" id="GO:0015379">
    <property type="term" value="F:potassium:chloride symporter activity"/>
    <property type="evidence" value="ECO:0007669"/>
    <property type="project" value="InterPro"/>
</dbReference>
<feature type="transmembrane region" description="Helical" evidence="10">
    <location>
        <begin position="77"/>
        <end position="99"/>
    </location>
</feature>
<reference evidence="11 12" key="1">
    <citation type="submission" date="2017-02" db="EMBL/GenBank/DDBJ databases">
        <title>Acinetobacter sp. ANC 4945, whole genome shotgun sequencing project.</title>
        <authorList>
            <person name="Radolfova-Krizova L."/>
            <person name="Al Atrouni A."/>
            <person name="Nemec A."/>
        </authorList>
    </citation>
    <scope>NUCLEOTIDE SEQUENCE [LARGE SCALE GENOMIC DNA]</scope>
    <source>
        <strain evidence="11 12">ANC 4945</strain>
    </source>
</reference>
<keyword evidence="12" id="KW-1185">Reference proteome</keyword>
<feature type="transmembrane region" description="Helical" evidence="10">
    <location>
        <begin position="350"/>
        <end position="371"/>
    </location>
</feature>
<dbReference type="Pfam" id="PF02386">
    <property type="entry name" value="TrkH"/>
    <property type="match status" value="1"/>
</dbReference>
<organism evidence="11 12">
    <name type="scientific">Acinetobacter amyesii</name>
    <dbReference type="NCBI Taxonomy" id="2942470"/>
    <lineage>
        <taxon>Bacteria</taxon>
        <taxon>Pseudomonadati</taxon>
        <taxon>Pseudomonadota</taxon>
        <taxon>Gammaproteobacteria</taxon>
        <taxon>Moraxellales</taxon>
        <taxon>Moraxellaceae</taxon>
        <taxon>Acinetobacter</taxon>
    </lineage>
</organism>
<keyword evidence="4" id="KW-0633">Potassium transport</keyword>
<keyword evidence="5 10" id="KW-0812">Transmembrane</keyword>
<evidence type="ECO:0000256" key="10">
    <source>
        <dbReference type="SAM" id="Phobius"/>
    </source>
</evidence>
<dbReference type="InterPro" id="IPR003445">
    <property type="entry name" value="Cat_transpt"/>
</dbReference>
<evidence type="ECO:0000256" key="1">
    <source>
        <dbReference type="ARBA" id="ARBA00004651"/>
    </source>
</evidence>
<feature type="transmembrane region" description="Helical" evidence="10">
    <location>
        <begin position="406"/>
        <end position="428"/>
    </location>
</feature>
<comment type="subcellular location">
    <subcellularLocation>
        <location evidence="1">Cell membrane</location>
        <topology evidence="1">Multi-pass membrane protein</topology>
    </subcellularLocation>
</comment>
<keyword evidence="2" id="KW-0813">Transport</keyword>
<dbReference type="PANTHER" id="PTHR32024">
    <property type="entry name" value="TRK SYSTEM POTASSIUM UPTAKE PROTEIN TRKG-RELATED"/>
    <property type="match status" value="1"/>
</dbReference>
<evidence type="ECO:0000256" key="3">
    <source>
        <dbReference type="ARBA" id="ARBA00022475"/>
    </source>
</evidence>
<comment type="caution">
    <text evidence="11">The sequence shown here is derived from an EMBL/GenBank/DDBJ whole genome shotgun (WGS) entry which is preliminary data.</text>
</comment>
<gene>
    <name evidence="11" type="ORF">B1202_00905</name>
</gene>
<evidence type="ECO:0000256" key="7">
    <source>
        <dbReference type="ARBA" id="ARBA00022989"/>
    </source>
</evidence>
<evidence type="ECO:0000256" key="6">
    <source>
        <dbReference type="ARBA" id="ARBA00022958"/>
    </source>
</evidence>
<accession>A0A1T1H5W3</accession>
<name>A0A1T1H5W3_9GAMM</name>
<dbReference type="NCBIfam" id="TIGR00933">
    <property type="entry name" value="2a38"/>
    <property type="match status" value="1"/>
</dbReference>
<feature type="transmembrane region" description="Helical" evidence="10">
    <location>
        <begin position="132"/>
        <end position="153"/>
    </location>
</feature>
<evidence type="ECO:0000256" key="5">
    <source>
        <dbReference type="ARBA" id="ARBA00022692"/>
    </source>
</evidence>
<evidence type="ECO:0000256" key="2">
    <source>
        <dbReference type="ARBA" id="ARBA00022448"/>
    </source>
</evidence>
<feature type="transmembrane region" description="Helical" evidence="10">
    <location>
        <begin position="160"/>
        <end position="180"/>
    </location>
</feature>
<keyword evidence="7 10" id="KW-1133">Transmembrane helix</keyword>
<keyword evidence="6" id="KW-0630">Potassium</keyword>
<dbReference type="PANTHER" id="PTHR32024:SF1">
    <property type="entry name" value="KTR SYSTEM POTASSIUM UPTAKE PROTEIN B"/>
    <property type="match status" value="1"/>
</dbReference>
<dbReference type="RefSeq" id="WP_078188650.1">
    <property type="nucleotide sequence ID" value="NZ_JAMCOZ010000010.1"/>
</dbReference>
<sequence>MKLHNKQRNTINLSPPSILALGFLGLIIIGTLLLKLPYSHHGDLSWINALFTATSAVTITGLSVVNVGEAYTVFGKVVIMGLLQCGGLGFMTFAILAAMSLSPKIGLKQQIMAQETIGQTSLAKVTMTIKGVLLYSLFFEMVGTVILTIAWMQEYNFNQALFYAAFYSVSAFNNGGFSLFPNSLMSFADRYFITFTISMLYIIGGIGFLVLMDIKRNKSWKKLSTNSKLILSTIAGLNVFAFITIWLLEANNAATLATMSLGDQALNAWFHATVPRSSGFNSLPMESMSDASSLITMLLMFIGGGSLSTAGGIKVGTFIIVVLSVVSFLRREDELRVFNHSVSEKTTFKALAVIFITVTLIFIGFFSLLLLEPDKRFLDLLFEAVSAACTVGLSRGITSDLQPASLVALMLLMFAGRLGPLTLAYLIATPKKSRLKHPPSEIQIG</sequence>
<evidence type="ECO:0000256" key="8">
    <source>
        <dbReference type="ARBA" id="ARBA00023065"/>
    </source>
</evidence>
<proteinExistence type="predicted"/>
<dbReference type="Proteomes" id="UP000191160">
    <property type="component" value="Unassembled WGS sequence"/>
</dbReference>
<dbReference type="EMBL" id="MVKX01000001">
    <property type="protein sequence ID" value="OOV85242.1"/>
    <property type="molecule type" value="Genomic_DNA"/>
</dbReference>
<keyword evidence="8" id="KW-0406">Ion transport</keyword>
<feature type="transmembrane region" description="Helical" evidence="10">
    <location>
        <begin position="46"/>
        <end position="65"/>
    </location>
</feature>